<keyword evidence="11" id="KW-1185">Reference proteome</keyword>
<feature type="region of interest" description="Disordered" evidence="6">
    <location>
        <begin position="543"/>
        <end position="580"/>
    </location>
</feature>
<dbReference type="EnsemblMetazoa" id="SSS_2121s_mrna">
    <property type="protein sequence ID" value="KAF7490143.1"/>
    <property type="gene ID" value="SSS_2121"/>
</dbReference>
<gene>
    <name evidence="9" type="ORF">SSS_2121</name>
</gene>
<dbReference type="GO" id="GO:0016567">
    <property type="term" value="P:protein ubiquitination"/>
    <property type="evidence" value="ECO:0007669"/>
    <property type="project" value="TreeGrafter"/>
</dbReference>
<dbReference type="InterPro" id="IPR013083">
    <property type="entry name" value="Znf_RING/FYVE/PHD"/>
</dbReference>
<reference evidence="10" key="3">
    <citation type="submission" date="2022-06" db="UniProtKB">
        <authorList>
            <consortium name="EnsemblMetazoa"/>
        </authorList>
    </citation>
    <scope>IDENTIFICATION</scope>
</reference>
<dbReference type="Pfam" id="PF07576">
    <property type="entry name" value="BRAP2"/>
    <property type="match status" value="1"/>
</dbReference>
<dbReference type="Proteomes" id="UP000070412">
    <property type="component" value="Unassembled WGS sequence"/>
</dbReference>
<reference evidence="9" key="2">
    <citation type="submission" date="2020-01" db="EMBL/GenBank/DDBJ databases">
        <authorList>
            <person name="Korhonen P.K.K."/>
            <person name="Guangxu M.G."/>
            <person name="Wang T.W."/>
            <person name="Stroehlein A.J.S."/>
            <person name="Young N.D."/>
            <person name="Ang C.-S.A."/>
            <person name="Fernando D.W.F."/>
            <person name="Lu H.L."/>
            <person name="Taylor S.T."/>
            <person name="Ehtesham M.E.M."/>
            <person name="Najaraj S.H.N."/>
            <person name="Harsha G.H.G."/>
            <person name="Madugundu A.M."/>
            <person name="Renuse S.R."/>
            <person name="Holt D.H."/>
            <person name="Pandey A.P."/>
            <person name="Papenfuss A.P."/>
            <person name="Gasser R.B.G."/>
            <person name="Fischer K.F."/>
        </authorList>
    </citation>
    <scope>NUCLEOTIDE SEQUENCE</scope>
    <source>
        <strain evidence="9">SSS_KF_BRIS2020</strain>
    </source>
</reference>
<keyword evidence="3" id="KW-0862">Zinc</keyword>
<dbReference type="GO" id="GO:0007265">
    <property type="term" value="P:Ras protein signal transduction"/>
    <property type="evidence" value="ECO:0007669"/>
    <property type="project" value="TreeGrafter"/>
</dbReference>
<dbReference type="GO" id="GO:0005737">
    <property type="term" value="C:cytoplasm"/>
    <property type="evidence" value="ECO:0007669"/>
    <property type="project" value="TreeGrafter"/>
</dbReference>
<dbReference type="InterPro" id="IPR001841">
    <property type="entry name" value="Znf_RING"/>
</dbReference>
<dbReference type="Pfam" id="PF02148">
    <property type="entry name" value="zf-UBP"/>
    <property type="match status" value="1"/>
</dbReference>
<name>A0A834R5D0_SARSC</name>
<dbReference type="PROSITE" id="PS50089">
    <property type="entry name" value="ZF_RING_2"/>
    <property type="match status" value="1"/>
</dbReference>
<dbReference type="SUPFAM" id="SSF57850">
    <property type="entry name" value="RING/U-box"/>
    <property type="match status" value="2"/>
</dbReference>
<feature type="domain" description="UBP-type" evidence="8">
    <location>
        <begin position="286"/>
        <end position="384"/>
    </location>
</feature>
<evidence type="ECO:0000256" key="1">
    <source>
        <dbReference type="ARBA" id="ARBA00022723"/>
    </source>
</evidence>
<evidence type="ECO:0000259" key="8">
    <source>
        <dbReference type="PROSITE" id="PS50271"/>
    </source>
</evidence>
<dbReference type="CDD" id="cd16457">
    <property type="entry name" value="RING-H2_BRAP2"/>
    <property type="match status" value="1"/>
</dbReference>
<dbReference type="InterPro" id="IPR001607">
    <property type="entry name" value="Znf_UBP"/>
</dbReference>
<dbReference type="OrthoDB" id="273556at2759"/>
<reference evidence="11" key="1">
    <citation type="journal article" date="2020" name="PLoS Negl. Trop. Dis.">
        <title>High-quality nuclear genome for Sarcoptes scabiei-A critical resource for a neglected parasite.</title>
        <authorList>
            <person name="Korhonen P.K."/>
            <person name="Gasser R.B."/>
            <person name="Ma G."/>
            <person name="Wang T."/>
            <person name="Stroehlein A.J."/>
            <person name="Young N.D."/>
            <person name="Ang C.S."/>
            <person name="Fernando D.D."/>
            <person name="Lu H.C."/>
            <person name="Taylor S."/>
            <person name="Reynolds S.L."/>
            <person name="Mofiz E."/>
            <person name="Najaraj S.H."/>
            <person name="Gowda H."/>
            <person name="Madugundu A."/>
            <person name="Renuse S."/>
            <person name="Holt D."/>
            <person name="Pandey A."/>
            <person name="Papenfuss A.T."/>
            <person name="Fischer K."/>
        </authorList>
    </citation>
    <scope>NUCLEOTIDE SEQUENCE [LARGE SCALE GENOMIC DNA]</scope>
</reference>
<evidence type="ECO:0000313" key="10">
    <source>
        <dbReference type="EnsemblMetazoa" id="KAF7490143.1"/>
    </source>
</evidence>
<keyword evidence="1" id="KW-0479">Metal-binding</keyword>
<feature type="coiled-coil region" evidence="5">
    <location>
        <begin position="407"/>
        <end position="522"/>
    </location>
</feature>
<dbReference type="EMBL" id="WVUK01000062">
    <property type="protein sequence ID" value="KAF7490143.1"/>
    <property type="molecule type" value="Genomic_DNA"/>
</dbReference>
<accession>A0A834R5D0</accession>
<dbReference type="GO" id="GO:0061630">
    <property type="term" value="F:ubiquitin protein ligase activity"/>
    <property type="evidence" value="ECO:0007669"/>
    <property type="project" value="TreeGrafter"/>
</dbReference>
<dbReference type="SMART" id="SM00290">
    <property type="entry name" value="ZnF_UBP"/>
    <property type="match status" value="1"/>
</dbReference>
<keyword evidence="2 4" id="KW-0863">Zinc-finger</keyword>
<evidence type="ECO:0000256" key="2">
    <source>
        <dbReference type="ARBA" id="ARBA00022771"/>
    </source>
</evidence>
<evidence type="ECO:0000313" key="9">
    <source>
        <dbReference type="EMBL" id="KAF7490143.1"/>
    </source>
</evidence>
<evidence type="ECO:0000256" key="3">
    <source>
        <dbReference type="ARBA" id="ARBA00022833"/>
    </source>
</evidence>
<dbReference type="InterPro" id="IPR047243">
    <property type="entry name" value="RING-H2_BRAP2"/>
</dbReference>
<dbReference type="Pfam" id="PF13639">
    <property type="entry name" value="zf-RING_2"/>
    <property type="match status" value="1"/>
</dbReference>
<dbReference type="InterPro" id="IPR011422">
    <property type="entry name" value="BRAP2/ETP1_RRM"/>
</dbReference>
<dbReference type="PANTHER" id="PTHR24007">
    <property type="entry name" value="BRCA1-ASSOCIATED PROTEIN"/>
    <property type="match status" value="1"/>
</dbReference>
<dbReference type="AlphaFoldDB" id="A0A834R5D0"/>
<dbReference type="PANTHER" id="PTHR24007:SF7">
    <property type="entry name" value="BRCA1-ASSOCIATED PROTEIN"/>
    <property type="match status" value="1"/>
</dbReference>
<evidence type="ECO:0000313" key="11">
    <source>
        <dbReference type="Proteomes" id="UP000070412"/>
    </source>
</evidence>
<dbReference type="SMART" id="SM00184">
    <property type="entry name" value="RING"/>
    <property type="match status" value="1"/>
</dbReference>
<dbReference type="GO" id="GO:0008270">
    <property type="term" value="F:zinc ion binding"/>
    <property type="evidence" value="ECO:0007669"/>
    <property type="project" value="UniProtKB-KW"/>
</dbReference>
<dbReference type="Gene3D" id="3.30.40.10">
    <property type="entry name" value="Zinc/RING finger domain, C3HC4 (zinc finger)"/>
    <property type="match status" value="2"/>
</dbReference>
<proteinExistence type="predicted"/>
<evidence type="ECO:0000259" key="7">
    <source>
        <dbReference type="PROSITE" id="PS50089"/>
    </source>
</evidence>
<organism evidence="9">
    <name type="scientific">Sarcoptes scabiei</name>
    <name type="common">Itch mite</name>
    <name type="synonym">Acarus scabiei</name>
    <dbReference type="NCBI Taxonomy" id="52283"/>
    <lineage>
        <taxon>Eukaryota</taxon>
        <taxon>Metazoa</taxon>
        <taxon>Ecdysozoa</taxon>
        <taxon>Arthropoda</taxon>
        <taxon>Chelicerata</taxon>
        <taxon>Arachnida</taxon>
        <taxon>Acari</taxon>
        <taxon>Acariformes</taxon>
        <taxon>Sarcoptiformes</taxon>
        <taxon>Astigmata</taxon>
        <taxon>Psoroptidia</taxon>
        <taxon>Sarcoptoidea</taxon>
        <taxon>Sarcoptidae</taxon>
        <taxon>Sarcoptinae</taxon>
        <taxon>Sarcoptes</taxon>
    </lineage>
</organism>
<keyword evidence="5" id="KW-0175">Coiled coil</keyword>
<protein>
    <submittedName>
        <fullName evidence="9">BRCA1-associated protein</fullName>
    </submittedName>
</protein>
<dbReference type="PROSITE" id="PS50271">
    <property type="entry name" value="ZF_UBP"/>
    <property type="match status" value="1"/>
</dbReference>
<evidence type="ECO:0000256" key="5">
    <source>
        <dbReference type="SAM" id="Coils"/>
    </source>
</evidence>
<sequence length="580" mass="67200">MSISLIAIRISLSKSSPQLKHKIDFVGEASDNFFKLIFMNNNQIIFNSFNSADKYLHLAMISDKSDSNQWHKNEYDRNIYDLRRPRPIAIEQYQVPFCIGNHFVETIQGILFLYKENKPTPLGEESQRSDLICMLSVNASKTIHDIMQFTAPFNQDIQHIQIIRDSTPNQYMARFSYSIPTDFLSDYSVLLKFHNQRSADEFYSAFNGTSYNSIEPDICQLAFVAMIEVLNDSKTNSLPISGFTELPTCPVCLERMDESVQGILTILCNHSFHGKCLDPWGDSSCPVCRYCQTPESLPDNRCCECGSQSTTQDTLWICLICGHIGCGRYVQGHAYKHYKDTQHTYAMQLGSNNRVWDYAGDNYVHRLLQNKDGEPIELKSNQSSGNNQLMQDEKIDSIQLEYTYLLTNQLENQRHYYEEKLLHLENDKNEKIDELIKRNNSLTDKNKSLIECVEDLRKNKQQLEKKLNQSNQKMQKIQTELNDEKELNRCLRKNQEELTKKIADVEDKLNESQKTRASEVEELRDQIRDLMFFLEAKDKLQSIPETSKEEIESGTILINQHKIEKTSSKSSNRSKKSNKK</sequence>
<feature type="domain" description="RING-type" evidence="7">
    <location>
        <begin position="249"/>
        <end position="289"/>
    </location>
</feature>
<evidence type="ECO:0000256" key="4">
    <source>
        <dbReference type="PROSITE-ProRule" id="PRU00502"/>
    </source>
</evidence>
<evidence type="ECO:0000256" key="6">
    <source>
        <dbReference type="SAM" id="MobiDB-lite"/>
    </source>
</evidence>